<organism evidence="7 8">
    <name type="scientific">Alteromonas arenosi</name>
    <dbReference type="NCBI Taxonomy" id="3055817"/>
    <lineage>
        <taxon>Bacteria</taxon>
        <taxon>Pseudomonadati</taxon>
        <taxon>Pseudomonadota</taxon>
        <taxon>Gammaproteobacteria</taxon>
        <taxon>Alteromonadales</taxon>
        <taxon>Alteromonadaceae</taxon>
        <taxon>Alteromonas/Salinimonas group</taxon>
        <taxon>Alteromonas</taxon>
    </lineage>
</organism>
<keyword evidence="8" id="KW-1185">Reference proteome</keyword>
<evidence type="ECO:0000256" key="5">
    <source>
        <dbReference type="ARBA" id="ARBA00023136"/>
    </source>
</evidence>
<sequence length="129" mass="13452">MPSNDLVADGKALAKVGFFVQLGVTVVLAAAAATATDLNGVISVLLGCFASVVPNGIFAFFAFRFSGAQQAKAVATSLMQGARYKLGLAALIFGIAFIAFEAQPVLLFCAFAIATISYWLTMFRVSQSS</sequence>
<evidence type="ECO:0000256" key="4">
    <source>
        <dbReference type="ARBA" id="ARBA00022989"/>
    </source>
</evidence>
<keyword evidence="4 6" id="KW-1133">Transmembrane helix</keyword>
<feature type="transmembrane region" description="Helical" evidence="6">
    <location>
        <begin position="12"/>
        <end position="35"/>
    </location>
</feature>
<evidence type="ECO:0000256" key="3">
    <source>
        <dbReference type="ARBA" id="ARBA00022692"/>
    </source>
</evidence>
<dbReference type="RefSeq" id="WP_289363269.1">
    <property type="nucleotide sequence ID" value="NZ_JAUCBP010000001.1"/>
</dbReference>
<feature type="transmembrane region" description="Helical" evidence="6">
    <location>
        <begin position="82"/>
        <end position="99"/>
    </location>
</feature>
<protein>
    <submittedName>
        <fullName evidence="7">ATP synthase subunit I</fullName>
    </submittedName>
</protein>
<evidence type="ECO:0000313" key="8">
    <source>
        <dbReference type="Proteomes" id="UP001234343"/>
    </source>
</evidence>
<dbReference type="EMBL" id="JAUCBP010000001">
    <property type="protein sequence ID" value="MDM7859330.1"/>
    <property type="molecule type" value="Genomic_DNA"/>
</dbReference>
<comment type="caution">
    <text evidence="7">The sequence shown here is derived from an EMBL/GenBank/DDBJ whole genome shotgun (WGS) entry which is preliminary data.</text>
</comment>
<gene>
    <name evidence="7" type="ORF">QTP81_01760</name>
</gene>
<evidence type="ECO:0000313" key="7">
    <source>
        <dbReference type="EMBL" id="MDM7859330.1"/>
    </source>
</evidence>
<dbReference type="Pfam" id="PF03899">
    <property type="entry name" value="ATP-synt_I"/>
    <property type="match status" value="1"/>
</dbReference>
<keyword evidence="2" id="KW-1003">Cell membrane</keyword>
<reference evidence="7 8" key="1">
    <citation type="submission" date="2023-06" db="EMBL/GenBank/DDBJ databases">
        <title>Alteromonas sp. ASW11-36 isolated from intertidal sand.</title>
        <authorList>
            <person name="Li Y."/>
        </authorList>
    </citation>
    <scope>NUCLEOTIDE SEQUENCE [LARGE SCALE GENOMIC DNA]</scope>
    <source>
        <strain evidence="7 8">ASW11-36</strain>
    </source>
</reference>
<keyword evidence="3 6" id="KW-0812">Transmembrane</keyword>
<comment type="subcellular location">
    <subcellularLocation>
        <location evidence="1">Cell membrane</location>
        <topology evidence="1">Multi-pass membrane protein</topology>
    </subcellularLocation>
</comment>
<name>A0ABT7ST07_9ALTE</name>
<feature type="transmembrane region" description="Helical" evidence="6">
    <location>
        <begin position="41"/>
        <end position="61"/>
    </location>
</feature>
<dbReference type="Proteomes" id="UP001234343">
    <property type="component" value="Unassembled WGS sequence"/>
</dbReference>
<feature type="transmembrane region" description="Helical" evidence="6">
    <location>
        <begin position="105"/>
        <end position="123"/>
    </location>
</feature>
<accession>A0ABT7ST07</accession>
<evidence type="ECO:0000256" key="2">
    <source>
        <dbReference type="ARBA" id="ARBA00022475"/>
    </source>
</evidence>
<evidence type="ECO:0000256" key="6">
    <source>
        <dbReference type="SAM" id="Phobius"/>
    </source>
</evidence>
<keyword evidence="5 6" id="KW-0472">Membrane</keyword>
<proteinExistence type="predicted"/>
<dbReference type="InterPro" id="IPR005598">
    <property type="entry name" value="ATP_synth_I"/>
</dbReference>
<evidence type="ECO:0000256" key="1">
    <source>
        <dbReference type="ARBA" id="ARBA00004651"/>
    </source>
</evidence>